<proteinExistence type="predicted"/>
<dbReference type="Gene3D" id="2.40.30.10">
    <property type="entry name" value="Translation factors"/>
    <property type="match status" value="1"/>
</dbReference>
<keyword evidence="1" id="KW-0472">Membrane</keyword>
<dbReference type="AlphaFoldDB" id="A0A8T0JS13"/>
<evidence type="ECO:0000256" key="1">
    <source>
        <dbReference type="SAM" id="Phobius"/>
    </source>
</evidence>
<dbReference type="EMBL" id="JABFOF010000009">
    <property type="protein sequence ID" value="KAG2380740.1"/>
    <property type="molecule type" value="Genomic_DNA"/>
</dbReference>
<accession>A0A8T0JS13</accession>
<comment type="caution">
    <text evidence="2">The sequence shown here is derived from an EMBL/GenBank/DDBJ whole genome shotgun (WGS) entry which is preliminary data.</text>
</comment>
<name>A0A8T0JS13_PHAAN</name>
<keyword evidence="1" id="KW-0812">Transmembrane</keyword>
<dbReference type="Proteomes" id="UP000743370">
    <property type="component" value="Unassembled WGS sequence"/>
</dbReference>
<gene>
    <name evidence="2" type="ORF">HKW66_Vig0201120</name>
</gene>
<reference evidence="2 3" key="1">
    <citation type="submission" date="2020-05" db="EMBL/GenBank/DDBJ databases">
        <title>Vigna angularis (adzuki bean) Var. LongXiaoDou No. 4 denovo assembly.</title>
        <authorList>
            <person name="Xiang H."/>
        </authorList>
    </citation>
    <scope>NUCLEOTIDE SEQUENCE [LARGE SCALE GENOMIC DNA]</scope>
    <source>
        <tissue evidence="2">Leaf</tissue>
    </source>
</reference>
<protein>
    <submittedName>
        <fullName evidence="2">NADPH--cytochrome P450 reductase</fullName>
    </submittedName>
</protein>
<keyword evidence="1" id="KW-1133">Transmembrane helix</keyword>
<evidence type="ECO:0000313" key="3">
    <source>
        <dbReference type="Proteomes" id="UP000743370"/>
    </source>
</evidence>
<feature type="transmembrane region" description="Helical" evidence="1">
    <location>
        <begin position="176"/>
        <end position="197"/>
    </location>
</feature>
<feature type="transmembrane region" description="Helical" evidence="1">
    <location>
        <begin position="217"/>
        <end position="237"/>
    </location>
</feature>
<sequence length="322" mass="35738">MVAYFDDVVVEVPVDFDFVFHTDKLQYLSITIEDDQLGVKKWGPERNHVCIEEAKQSGEEDMEVKFDCSIKRHLLLRHRHGGGLHDQIWSGGKAPNLSEIGASGEGPQSGRGRGAHGNSVFLGSVIVDAYALAEDEGRGSEERGARSCGLWSEAEEGEERDTELARKIGEVHLQRFGFIVPCAFLSVALTLLVAANYVAIVPSRQIFDSSLEKGQLYIFRVGSGQGYIGAAFPFFYLEPKKYESAKEVFPFDNEEKEHDLHLKGQDNVSVDEKKWHNVNGHAVVDAQHPVRANVAVRKELHTPASDRSYTHLEFEISGTGVA</sequence>
<evidence type="ECO:0000313" key="2">
    <source>
        <dbReference type="EMBL" id="KAG2380740.1"/>
    </source>
</evidence>
<organism evidence="2 3">
    <name type="scientific">Phaseolus angularis</name>
    <name type="common">Azuki bean</name>
    <name type="synonym">Vigna angularis</name>
    <dbReference type="NCBI Taxonomy" id="3914"/>
    <lineage>
        <taxon>Eukaryota</taxon>
        <taxon>Viridiplantae</taxon>
        <taxon>Streptophyta</taxon>
        <taxon>Embryophyta</taxon>
        <taxon>Tracheophyta</taxon>
        <taxon>Spermatophyta</taxon>
        <taxon>Magnoliopsida</taxon>
        <taxon>eudicotyledons</taxon>
        <taxon>Gunneridae</taxon>
        <taxon>Pentapetalae</taxon>
        <taxon>rosids</taxon>
        <taxon>fabids</taxon>
        <taxon>Fabales</taxon>
        <taxon>Fabaceae</taxon>
        <taxon>Papilionoideae</taxon>
        <taxon>50 kb inversion clade</taxon>
        <taxon>NPAAA clade</taxon>
        <taxon>indigoferoid/millettioid clade</taxon>
        <taxon>Phaseoleae</taxon>
        <taxon>Vigna</taxon>
    </lineage>
</organism>